<keyword evidence="3" id="KW-1185">Reference proteome</keyword>
<feature type="signal peptide" evidence="1">
    <location>
        <begin position="1"/>
        <end position="21"/>
    </location>
</feature>
<dbReference type="Proteomes" id="UP000242188">
    <property type="component" value="Unassembled WGS sequence"/>
</dbReference>
<reference evidence="2 3" key="1">
    <citation type="journal article" date="2017" name="Nat. Ecol. Evol.">
        <title>Scallop genome provides insights into evolution of bilaterian karyotype and development.</title>
        <authorList>
            <person name="Wang S."/>
            <person name="Zhang J."/>
            <person name="Jiao W."/>
            <person name="Li J."/>
            <person name="Xun X."/>
            <person name="Sun Y."/>
            <person name="Guo X."/>
            <person name="Huan P."/>
            <person name="Dong B."/>
            <person name="Zhang L."/>
            <person name="Hu X."/>
            <person name="Sun X."/>
            <person name="Wang J."/>
            <person name="Zhao C."/>
            <person name="Wang Y."/>
            <person name="Wang D."/>
            <person name="Huang X."/>
            <person name="Wang R."/>
            <person name="Lv J."/>
            <person name="Li Y."/>
            <person name="Zhang Z."/>
            <person name="Liu B."/>
            <person name="Lu W."/>
            <person name="Hui Y."/>
            <person name="Liang J."/>
            <person name="Zhou Z."/>
            <person name="Hou R."/>
            <person name="Li X."/>
            <person name="Liu Y."/>
            <person name="Li H."/>
            <person name="Ning X."/>
            <person name="Lin Y."/>
            <person name="Zhao L."/>
            <person name="Xing Q."/>
            <person name="Dou J."/>
            <person name="Li Y."/>
            <person name="Mao J."/>
            <person name="Guo H."/>
            <person name="Dou H."/>
            <person name="Li T."/>
            <person name="Mu C."/>
            <person name="Jiang W."/>
            <person name="Fu Q."/>
            <person name="Fu X."/>
            <person name="Miao Y."/>
            <person name="Liu J."/>
            <person name="Yu Q."/>
            <person name="Li R."/>
            <person name="Liao H."/>
            <person name="Li X."/>
            <person name="Kong Y."/>
            <person name="Jiang Z."/>
            <person name="Chourrout D."/>
            <person name="Li R."/>
            <person name="Bao Z."/>
        </authorList>
    </citation>
    <scope>NUCLEOTIDE SEQUENCE [LARGE SCALE GENOMIC DNA]</scope>
    <source>
        <strain evidence="2 3">PY_sf001</strain>
    </source>
</reference>
<dbReference type="AlphaFoldDB" id="A0A210R0T6"/>
<evidence type="ECO:0000256" key="1">
    <source>
        <dbReference type="SAM" id="SignalP"/>
    </source>
</evidence>
<gene>
    <name evidence="2" type="ORF">KP79_PYT04357</name>
</gene>
<evidence type="ECO:0008006" key="4">
    <source>
        <dbReference type="Google" id="ProtNLM"/>
    </source>
</evidence>
<organism evidence="2 3">
    <name type="scientific">Mizuhopecten yessoensis</name>
    <name type="common">Japanese scallop</name>
    <name type="synonym">Patinopecten yessoensis</name>
    <dbReference type="NCBI Taxonomy" id="6573"/>
    <lineage>
        <taxon>Eukaryota</taxon>
        <taxon>Metazoa</taxon>
        <taxon>Spiralia</taxon>
        <taxon>Lophotrochozoa</taxon>
        <taxon>Mollusca</taxon>
        <taxon>Bivalvia</taxon>
        <taxon>Autobranchia</taxon>
        <taxon>Pteriomorphia</taxon>
        <taxon>Pectinida</taxon>
        <taxon>Pectinoidea</taxon>
        <taxon>Pectinidae</taxon>
        <taxon>Mizuhopecten</taxon>
    </lineage>
</organism>
<comment type="caution">
    <text evidence="2">The sequence shown here is derived from an EMBL/GenBank/DDBJ whole genome shotgun (WGS) entry which is preliminary data.</text>
</comment>
<dbReference type="EMBL" id="NEDP02000942">
    <property type="protein sequence ID" value="OWF54630.1"/>
    <property type="molecule type" value="Genomic_DNA"/>
</dbReference>
<accession>A0A210R0T6</accession>
<evidence type="ECO:0000313" key="2">
    <source>
        <dbReference type="EMBL" id="OWF54630.1"/>
    </source>
</evidence>
<name>A0A210R0T6_MIZYE</name>
<keyword evidence="1" id="KW-0732">Signal</keyword>
<feature type="chain" id="PRO_5013392700" description="CUB domain-containing protein" evidence="1">
    <location>
        <begin position="22"/>
        <end position="476"/>
    </location>
</feature>
<proteinExistence type="predicted"/>
<dbReference type="OrthoDB" id="6110043at2759"/>
<protein>
    <recommendedName>
        <fullName evidence="4">CUB domain-containing protein</fullName>
    </recommendedName>
</protein>
<evidence type="ECO:0000313" key="3">
    <source>
        <dbReference type="Proteomes" id="UP000242188"/>
    </source>
</evidence>
<sequence length="476" mass="55495">MRPLFGYIFLIALIETPLCSAKRVSTKKLKQCCAGKSTKDFCEFLELSCPPGYVIYKPDVYPTSVSCKAGHVCYGVDIPYTDLRVDILNCYWKSKCLIDLSSIHRTFPSTSLRTKCPSSEWQNVMVKDWKCVQKAVVSDICAGNKTHSINIEQRHNQPSGVVRSHERFPWEYGKDVFHIENNRYAPRCTVTFNGYLQTRRDFSRVAIYVASLDIGDDFNTAFIQDVELEQSMTYIHNFTTGPVNITFGFKFTDNSIKGGSGFVLYYKFLKVGETYSSLSDLEDVIKTKQGMHATCVHNHQYFCPFRKMCDRKKSKLFVPSNNSHNFCTYRSIKKPGKPKHCLKEEKHDACKVRKTAFKGRVWRMIINGNFTEKYFTCKWMFKCKRRKTWNITFVSDSIDRRFDNFTVKHFRCENPDLMTYTTLVPQTTPYTMDEGDVITVEYSRITDRRFDMEPDIWKPPNTDTEMIFERSRKRKG</sequence>